<comment type="caution">
    <text evidence="1">The sequence shown here is derived from an EMBL/GenBank/DDBJ whole genome shotgun (WGS) entry which is preliminary data.</text>
</comment>
<proteinExistence type="predicted"/>
<evidence type="ECO:0000313" key="2">
    <source>
        <dbReference type="Proteomes" id="UP000657918"/>
    </source>
</evidence>
<reference evidence="1 2" key="1">
    <citation type="submission" date="2020-10" db="EMBL/GenBank/DDBJ databases">
        <title>Plant Genome Project.</title>
        <authorList>
            <person name="Zhang R.-G."/>
        </authorList>
    </citation>
    <scope>NUCLEOTIDE SEQUENCE [LARGE SCALE GENOMIC DNA]</scope>
    <source>
        <strain evidence="1">FAFU-HL-1</strain>
        <tissue evidence="1">Leaf</tissue>
    </source>
</reference>
<protein>
    <submittedName>
        <fullName evidence="1">Uncharacterized protein</fullName>
    </submittedName>
</protein>
<name>A0A835N075_9ROSI</name>
<keyword evidence="2" id="KW-1185">Reference proteome</keyword>
<evidence type="ECO:0000313" key="1">
    <source>
        <dbReference type="EMBL" id="KAF9683615.1"/>
    </source>
</evidence>
<dbReference type="OrthoDB" id="2016915at2759"/>
<accession>A0A835N075</accession>
<dbReference type="AlphaFoldDB" id="A0A835N075"/>
<organism evidence="1 2">
    <name type="scientific">Salix dunnii</name>
    <dbReference type="NCBI Taxonomy" id="1413687"/>
    <lineage>
        <taxon>Eukaryota</taxon>
        <taxon>Viridiplantae</taxon>
        <taxon>Streptophyta</taxon>
        <taxon>Embryophyta</taxon>
        <taxon>Tracheophyta</taxon>
        <taxon>Spermatophyta</taxon>
        <taxon>Magnoliopsida</taxon>
        <taxon>eudicotyledons</taxon>
        <taxon>Gunneridae</taxon>
        <taxon>Pentapetalae</taxon>
        <taxon>rosids</taxon>
        <taxon>fabids</taxon>
        <taxon>Malpighiales</taxon>
        <taxon>Salicaceae</taxon>
        <taxon>Saliceae</taxon>
        <taxon>Salix</taxon>
    </lineage>
</organism>
<dbReference type="Proteomes" id="UP000657918">
    <property type="component" value="Chromosome 4"/>
</dbReference>
<gene>
    <name evidence="1" type="ORF">SADUNF_Sadunf04G0032300</name>
</gene>
<sequence>MHPRTVEVRDASYERDRGRARIHNYGKPVQESWFKSVHSTVESFIFHKVMPSTLKSQSPVNFPQRIPFLILCRVATVKFLADPDTDEACTKIGFVPLPSTDLDYAHDRGLCG</sequence>
<dbReference type="EMBL" id="JADGMS010000004">
    <property type="protein sequence ID" value="KAF9683615.1"/>
    <property type="molecule type" value="Genomic_DNA"/>
</dbReference>